<dbReference type="AlphaFoldDB" id="A0A7R9DJE0"/>
<dbReference type="EMBL" id="OD008432">
    <property type="protein sequence ID" value="CAD7414900.1"/>
    <property type="molecule type" value="Genomic_DNA"/>
</dbReference>
<name>A0A7R9DJE0_TIMPO</name>
<protein>
    <submittedName>
        <fullName evidence="1">Uncharacterized protein</fullName>
    </submittedName>
</protein>
<evidence type="ECO:0000313" key="1">
    <source>
        <dbReference type="EMBL" id="CAD7414900.1"/>
    </source>
</evidence>
<accession>A0A7R9DJE0</accession>
<proteinExistence type="predicted"/>
<gene>
    <name evidence="1" type="ORF">TPSB3V08_LOCUS9970</name>
</gene>
<reference evidence="1" key="1">
    <citation type="submission" date="2020-11" db="EMBL/GenBank/DDBJ databases">
        <authorList>
            <person name="Tran Van P."/>
        </authorList>
    </citation>
    <scope>NUCLEOTIDE SEQUENCE</scope>
</reference>
<organism evidence="1">
    <name type="scientific">Timema poppense</name>
    <name type="common">Walking stick</name>
    <dbReference type="NCBI Taxonomy" id="170557"/>
    <lineage>
        <taxon>Eukaryota</taxon>
        <taxon>Metazoa</taxon>
        <taxon>Ecdysozoa</taxon>
        <taxon>Arthropoda</taxon>
        <taxon>Hexapoda</taxon>
        <taxon>Insecta</taxon>
        <taxon>Pterygota</taxon>
        <taxon>Neoptera</taxon>
        <taxon>Polyneoptera</taxon>
        <taxon>Phasmatodea</taxon>
        <taxon>Timematodea</taxon>
        <taxon>Timematoidea</taxon>
        <taxon>Timematidae</taxon>
        <taxon>Timema</taxon>
    </lineage>
</organism>
<sequence length="232" mass="26328">MPNYDFGGQGVIPTGCGEEATSKPPIIFKLDSEMKILKLELRIPKVKDELVLDRKQAGQRTALSREDEALIVKLPQVQWMTRKLRVTMINYQLHQLQAMHLPSLHLLVQDQIQGLYQDPGRHLDQKQDQFHLLIQDKGQVQDQDLHLNQGKALDLGQDPNPFLDQILDQGKVLDLGQGLNQGQGKAHALDQDLNLVQDPHQGQDDLDQNLMQDQSMAQDLDLNQDQVHGQHQ</sequence>